<feature type="domain" description="Teneurin-like YD-shell" evidence="3">
    <location>
        <begin position="998"/>
        <end position="1239"/>
    </location>
</feature>
<keyword evidence="1" id="KW-0677">Repeat</keyword>
<reference evidence="4 5" key="1">
    <citation type="submission" date="2022-03" db="EMBL/GenBank/DDBJ databases">
        <title>Hymenobactersp. isolated from the air.</title>
        <authorList>
            <person name="Won M."/>
            <person name="Kwon S.-W."/>
        </authorList>
    </citation>
    <scope>NUCLEOTIDE SEQUENCE [LARGE SCALE GENOMIC DNA]</scope>
    <source>
        <strain evidence="4 5">KACC 21982</strain>
    </source>
</reference>
<feature type="domain" description="Teneurin-like YD-shell" evidence="3">
    <location>
        <begin position="447"/>
        <end position="585"/>
    </location>
</feature>
<dbReference type="PANTHER" id="PTHR32305:SF15">
    <property type="entry name" value="PROTEIN RHSA-RELATED"/>
    <property type="match status" value="1"/>
</dbReference>
<organism evidence="4 5">
    <name type="scientific">Hymenobacter tibetensis</name>
    <dbReference type="NCBI Taxonomy" id="497967"/>
    <lineage>
        <taxon>Bacteria</taxon>
        <taxon>Pseudomonadati</taxon>
        <taxon>Bacteroidota</taxon>
        <taxon>Cytophagia</taxon>
        <taxon>Cytophagales</taxon>
        <taxon>Hymenobacteraceae</taxon>
        <taxon>Hymenobacter</taxon>
    </lineage>
</organism>
<dbReference type="Gene3D" id="2.180.10.10">
    <property type="entry name" value="RHS repeat-associated core"/>
    <property type="match status" value="3"/>
</dbReference>
<accession>A0ABY4D2L8</accession>
<evidence type="ECO:0000259" key="2">
    <source>
        <dbReference type="Pfam" id="PF20148"/>
    </source>
</evidence>
<dbReference type="InterPro" id="IPR022385">
    <property type="entry name" value="Rhs_assc_core"/>
</dbReference>
<evidence type="ECO:0000259" key="3">
    <source>
        <dbReference type="Pfam" id="PF25023"/>
    </source>
</evidence>
<dbReference type="Pfam" id="PF05593">
    <property type="entry name" value="RHS_repeat"/>
    <property type="match status" value="1"/>
</dbReference>
<dbReference type="EMBL" id="CP094669">
    <property type="protein sequence ID" value="UOG74198.1"/>
    <property type="molecule type" value="Genomic_DNA"/>
</dbReference>
<evidence type="ECO:0000256" key="1">
    <source>
        <dbReference type="ARBA" id="ARBA00022737"/>
    </source>
</evidence>
<gene>
    <name evidence="4" type="ORF">MTX78_19005</name>
</gene>
<evidence type="ECO:0000313" key="4">
    <source>
        <dbReference type="EMBL" id="UOG74198.1"/>
    </source>
</evidence>
<dbReference type="InterPro" id="IPR045351">
    <property type="entry name" value="DUF6531"/>
</dbReference>
<dbReference type="InterPro" id="IPR025460">
    <property type="entry name" value="DUF4280"/>
</dbReference>
<evidence type="ECO:0000313" key="5">
    <source>
        <dbReference type="Proteomes" id="UP000831113"/>
    </source>
</evidence>
<dbReference type="Pfam" id="PF14107">
    <property type="entry name" value="DUF4280"/>
    <property type="match status" value="1"/>
</dbReference>
<dbReference type="Pfam" id="PF25023">
    <property type="entry name" value="TEN_YD-shell"/>
    <property type="match status" value="3"/>
</dbReference>
<dbReference type="Pfam" id="PF20148">
    <property type="entry name" value="DUF6531"/>
    <property type="match status" value="1"/>
</dbReference>
<feature type="domain" description="DUF6531" evidence="2">
    <location>
        <begin position="268"/>
        <end position="336"/>
    </location>
</feature>
<dbReference type="Proteomes" id="UP000831113">
    <property type="component" value="Chromosome"/>
</dbReference>
<dbReference type="InterPro" id="IPR031325">
    <property type="entry name" value="RHS_repeat"/>
</dbReference>
<proteinExistence type="predicted"/>
<keyword evidence="5" id="KW-1185">Reference proteome</keyword>
<dbReference type="InterPro" id="IPR056823">
    <property type="entry name" value="TEN-like_YD-shell"/>
</dbReference>
<dbReference type="NCBIfam" id="TIGR03696">
    <property type="entry name" value="Rhs_assc_core"/>
    <property type="match status" value="1"/>
</dbReference>
<protein>
    <submittedName>
        <fullName evidence="4">DUF6531 domain-containing protein</fullName>
    </submittedName>
</protein>
<dbReference type="InterPro" id="IPR050708">
    <property type="entry name" value="T6SS_VgrG/RHS"/>
</dbReference>
<name>A0ABY4D2L8_9BACT</name>
<feature type="domain" description="Teneurin-like YD-shell" evidence="3">
    <location>
        <begin position="649"/>
        <end position="788"/>
    </location>
</feature>
<dbReference type="PANTHER" id="PTHR32305">
    <property type="match status" value="1"/>
</dbReference>
<sequence>MATGDKYVMDGAFLSCDKGVIPTRFMVTPKPVLLYDAQIANEADRIPLTNILPFGVCQVTRTPCVPAPIMWDRVADTGITTLGARPLLDTSKCMCGVGGKINIHLNKADANAAVALDQQMDKIDEAAEAAEEASDWAFWGGLAMGIGGALLVATGVGAPLGAAMITGAGYLMTTSTVLATGAAVAKGVTKFARDPSKEVGLAIVGEVAFEAAKNFVMQKLGGKLIGKLANSGLAKRAMNSPFAKKMGSRFDALKRNGNPFSKKTCVNDPVDVATGNVVSLATDFELAGPLPLEWSRMWYATSAHTGALGNGWHHAYDTELFADDELLLLRLGDGRYTGAEALSSGESVFIRSEKLTIRRENSGNYSLADGQGLIHHLAYIEATDSYKLARLESPVNRAVIEFDYSMQGFLRGIRDSAGRLLTVEHDDQGRIVAIQAPHPTEPRGLVYLVRYTYDRKGRLTRVTDALNQAWQYTYAGGLLTQCTYKNGVTFNYEYEGEETSARCVHVWGNEGFYADRLTYNLDAHQTIATNSVGAHWVYEYDPESGLVTRLFDGRGGLTVTEYNEYSELISETDPLGNETRYEYDERGNCILTELPDGAQLLRVYDAQSRLIQLTDAVGGQWQWSYTDDGYLAQRTDPMGRAMQYTYTNGRLHTITDQVSGRTTTLTYDAAGNLLEVQTADGQRSRWLYDQWGRVHKSSDPRGNVQWREYDLLNRVTTVHEPDGNVRHFRYDSLGNVTHAQDRHHTVQYAYRGLTCLIRRAEAGTAVEFLYDSEGRLRAVVNEHGLTYRFELDAEGDVVSEAGFDGLTRHYQRDVGGRVAELTMPTGQRTRYSYDRAGRVLEVLYGDGSSENYLYRADGALLEATNATATVQFERDLLGAILQEQQGEYTVTSDYDIFGNRTSLTSSLGAEVRYSHDASGSVEQIKAGSWQALFERDPQGLELQRTLSGGVRTRWKRDTLGRPVEQRIRAKVGQPERVRHYGWQAGDRLTQIEDSQHGLTRFEHDAFGNLAATHFGDGRHELRLPDAVGNLFTTPQRQDRRYGPAGQLLEANGTRYSYDTAGNLSQKITAHGDEWRYAWLPAGHLAEVVRPDGDVVRFTYDALGRRVSKLYRGKVTRWVWDGHKPLHEWTSLEVDADDAAEVITWLFEEEDFAPVGKLQGQAAYSVVTDHLGTPLQLHDGQGQVVWSAELSSYGQRRAQTGPTTNCPFRYQGQYEDVETGLYYNRFRYYDPESGNYISQDPIRIFGGASLYAYVPDPTSWLDEWGLACTRQKPRLDNGNTKEGWQHIDERHITGNSPKGPGDLFAPGTSRQQIQKGANKVVAKGKRVSDPNKQIQTFEKKIVINGRKDLVRVVTDSHDGNRIISMFPVITGP</sequence>
<dbReference type="NCBIfam" id="TIGR01643">
    <property type="entry name" value="YD_repeat_2x"/>
    <property type="match status" value="8"/>
</dbReference>
<dbReference type="RefSeq" id="WP_243797464.1">
    <property type="nucleotide sequence ID" value="NZ_CP094669.1"/>
</dbReference>
<dbReference type="InterPro" id="IPR006530">
    <property type="entry name" value="YD"/>
</dbReference>